<sequence length="377" mass="42259">MSSKDCEISTYQGHEYVDMMKDTSNLIAREKAESLGEVMTAFKESAQLANEVEFWKWMGANYPKDLSNTELIRRAAVDKSRWLNTQLQGKGYEWDYMAKQRMKPAKILSIFEAGDCPTQPGIDITETGVLDNSVKMTYQNKAYLSSNNPNLHNTPKDAIVVTNSEKVSYSKKRGYVTEEYMDAKEIAYVRDSRFQKALSRRADTSYNLKNVAMTSAKAGVMGAAIGITIETISSYRKWKRGEITDEDYLKEIFSAGGEAGATAGLTTAAMIPVQSAITAAGASTLLSIPVVFVFGKVINSVIAPCFGRGKYRQILSEARYYLEIEKVYDDFLRAVERSAEQYVKYMSDMQGQAARYKELNSLSKTIDQDLEKIYVSI</sequence>
<accession>A0A7X3MF23</accession>
<organism evidence="1 2">
    <name type="scientific">Sporofaciens musculi</name>
    <dbReference type="NCBI Taxonomy" id="2681861"/>
    <lineage>
        <taxon>Bacteria</taxon>
        <taxon>Bacillati</taxon>
        <taxon>Bacillota</taxon>
        <taxon>Clostridia</taxon>
        <taxon>Lachnospirales</taxon>
        <taxon>Lachnospiraceae</taxon>
        <taxon>Sporofaciens</taxon>
    </lineage>
</organism>
<dbReference type="RefSeq" id="WP_159750543.1">
    <property type="nucleotide sequence ID" value="NZ_WUQX01000001.1"/>
</dbReference>
<dbReference type="EMBL" id="WUQX01000001">
    <property type="protein sequence ID" value="MXP75241.1"/>
    <property type="molecule type" value="Genomic_DNA"/>
</dbReference>
<evidence type="ECO:0000313" key="1">
    <source>
        <dbReference type="EMBL" id="MXP75241.1"/>
    </source>
</evidence>
<dbReference type="InterPro" id="IPR058956">
    <property type="entry name" value="MamC"/>
</dbReference>
<comment type="caution">
    <text evidence="1">The sequence shown here is derived from an EMBL/GenBank/DDBJ whole genome shotgun (WGS) entry which is preliminary data.</text>
</comment>
<dbReference type="Proteomes" id="UP000460412">
    <property type="component" value="Unassembled WGS sequence"/>
</dbReference>
<dbReference type="AlphaFoldDB" id="A0A7X3MF23"/>
<protein>
    <submittedName>
        <fullName evidence="1">Uncharacterized protein</fullName>
    </submittedName>
</protein>
<keyword evidence="2" id="KW-1185">Reference proteome</keyword>
<evidence type="ECO:0000313" key="2">
    <source>
        <dbReference type="Proteomes" id="UP000460412"/>
    </source>
</evidence>
<name>A0A7X3MF23_9FIRM</name>
<gene>
    <name evidence="1" type="ORF">GN277_07550</name>
</gene>
<proteinExistence type="predicted"/>
<dbReference type="Pfam" id="PF26373">
    <property type="entry name" value="MamC"/>
    <property type="match status" value="1"/>
</dbReference>
<reference evidence="1 2" key="1">
    <citation type="submission" date="2019-12" db="EMBL/GenBank/DDBJ databases">
        <title>Sporaefaciens musculi gen. nov., sp. nov., a novel bacterium isolated from the caecum of an obese mouse.</title>
        <authorList>
            <person name="Rasmussen T.S."/>
            <person name="Streidl T."/>
            <person name="Hitch T.C.A."/>
            <person name="Wortmann E."/>
            <person name="Deptula P."/>
            <person name="Hansen M."/>
            <person name="Nielsen D.S."/>
            <person name="Clavel T."/>
            <person name="Vogensen F.K."/>
        </authorList>
    </citation>
    <scope>NUCLEOTIDE SEQUENCE [LARGE SCALE GENOMIC DNA]</scope>
    <source>
        <strain evidence="1 2">WCA-9-b2</strain>
    </source>
</reference>